<gene>
    <name evidence="4" type="ORF">PACLA_8A038586</name>
</gene>
<dbReference type="OrthoDB" id="5945417at2759"/>
<dbReference type="InterPro" id="IPR057774">
    <property type="entry name" value="D8C_UMOD/GP2/OIT3-like"/>
</dbReference>
<evidence type="ECO:0000259" key="3">
    <source>
        <dbReference type="Pfam" id="PF23283"/>
    </source>
</evidence>
<sequence>MACCATMATLRSLLILVFLHQVGKSNANGPCSSKKYNITTLKNDRRNIAYNKTTNLCDRNLIKNGAWYKFESTAGNPQMLPEKNPGTGRCGTYIPIWMNGKHPTVDGVVTNVTACAQLLSVGSTCDTEYNIKVIKCKSFFIYELKPPSQCYLAYCATAATTPGGGRTTLSPATPPTTTGKYST</sequence>
<keyword evidence="5" id="KW-1185">Reference proteome</keyword>
<evidence type="ECO:0000313" key="4">
    <source>
        <dbReference type="EMBL" id="CAB4005611.1"/>
    </source>
</evidence>
<dbReference type="AlphaFoldDB" id="A0A6S7IHS4"/>
<feature type="domain" description="UMOD/GP2/OIT3-like D8C" evidence="3">
    <location>
        <begin position="81"/>
        <end position="156"/>
    </location>
</feature>
<evidence type="ECO:0000256" key="2">
    <source>
        <dbReference type="ARBA" id="ARBA00023157"/>
    </source>
</evidence>
<dbReference type="Proteomes" id="UP001152795">
    <property type="component" value="Unassembled WGS sequence"/>
</dbReference>
<comment type="caution">
    <text evidence="4">The sequence shown here is derived from an EMBL/GenBank/DDBJ whole genome shotgun (WGS) entry which is preliminary data.</text>
</comment>
<keyword evidence="1" id="KW-0732">Signal</keyword>
<organism evidence="4 5">
    <name type="scientific">Paramuricea clavata</name>
    <name type="common">Red gorgonian</name>
    <name type="synonym">Violescent sea-whip</name>
    <dbReference type="NCBI Taxonomy" id="317549"/>
    <lineage>
        <taxon>Eukaryota</taxon>
        <taxon>Metazoa</taxon>
        <taxon>Cnidaria</taxon>
        <taxon>Anthozoa</taxon>
        <taxon>Octocorallia</taxon>
        <taxon>Malacalcyonacea</taxon>
        <taxon>Plexauridae</taxon>
        <taxon>Paramuricea</taxon>
    </lineage>
</organism>
<dbReference type="PANTHER" id="PTHR36191">
    <property type="entry name" value="ENDO/EXONUCLEASE/PHOSPHATASE DOMAIN-CONTAINING PROTEIN-RELATED"/>
    <property type="match status" value="1"/>
</dbReference>
<protein>
    <recommendedName>
        <fullName evidence="3">UMOD/GP2/OIT3-like D8C domain-containing protein</fullName>
    </recommendedName>
</protein>
<evidence type="ECO:0000256" key="1">
    <source>
        <dbReference type="ARBA" id="ARBA00022729"/>
    </source>
</evidence>
<keyword evidence="2" id="KW-1015">Disulfide bond</keyword>
<evidence type="ECO:0000313" key="5">
    <source>
        <dbReference type="Proteomes" id="UP001152795"/>
    </source>
</evidence>
<name>A0A6S7IHS4_PARCT</name>
<reference evidence="4" key="1">
    <citation type="submission" date="2020-04" db="EMBL/GenBank/DDBJ databases">
        <authorList>
            <person name="Alioto T."/>
            <person name="Alioto T."/>
            <person name="Gomez Garrido J."/>
        </authorList>
    </citation>
    <scope>NUCLEOTIDE SEQUENCE</scope>
    <source>
        <strain evidence="4">A484AB</strain>
    </source>
</reference>
<dbReference type="PANTHER" id="PTHR36191:SF4">
    <property type="entry name" value="VWFD DOMAIN-CONTAINING PROTEIN"/>
    <property type="match status" value="1"/>
</dbReference>
<dbReference type="EMBL" id="CACRXK020005250">
    <property type="protein sequence ID" value="CAB4005611.1"/>
    <property type="molecule type" value="Genomic_DNA"/>
</dbReference>
<dbReference type="Pfam" id="PF23283">
    <property type="entry name" value="D8C_UMOD"/>
    <property type="match status" value="1"/>
</dbReference>
<proteinExistence type="predicted"/>
<accession>A0A6S7IHS4</accession>